<keyword evidence="2" id="KW-1185">Reference proteome</keyword>
<dbReference type="Proteomes" id="UP000308886">
    <property type="component" value="Unassembled WGS sequence"/>
</dbReference>
<sequence>MPIRTNTNPRPLELTPELQDILLRNGMQAHVAASSNGFALLVQGHDSPLLNYPITEKQLKALTDWGTNTANRKAYNTFASIVAADFDMPKDFVHARNANGRVAMGLHGYRIGVGEYGRVAPHRRPPMPPHHMMGWSFLGWTPRMQEGFHLRRIGGQLYYPGAPMVPNRPDGRMKPGELQSGGYGFYYKGYNTAPVAGKDVLSELQTVITPVRQPQRPTTPAISYKEAITSDVYFSNEKWQEVLASHGILVDAEKKTVTIQSSALEADLQYNLTDEELAVLTSNSIKDQPIAKRLETLNGVIKEDFADAVTMDMLNSDKQIDIKLHPEVQADLDQQITRQDEYYRQQDNQQDLQVEREPSLRDNRPKGGVVMDGNDLGLIDENKGWFREGRHGREVTVDDIRVEPVQGEGEAKYRMTAVIDGEVVSHEISQKQYEKFMALDDMHRMKLFSKVFKEVDMKDRYPVGLGTKITAALFAGAVVTHDLLRGPRPMPDIYMEGHRGPMPHVYFKPGVDSPADVAARQFDAMRNLPDDRVPGMGHGL</sequence>
<evidence type="ECO:0000313" key="2">
    <source>
        <dbReference type="Proteomes" id="UP000308886"/>
    </source>
</evidence>
<accession>A0AC61QU10</accession>
<organism evidence="1 2">
    <name type="scientific">Palleniella muris</name>
    <dbReference type="NCBI Taxonomy" id="3038145"/>
    <lineage>
        <taxon>Bacteria</taxon>
        <taxon>Pseudomonadati</taxon>
        <taxon>Bacteroidota</taxon>
        <taxon>Bacteroidia</taxon>
        <taxon>Bacteroidales</taxon>
        <taxon>Prevotellaceae</taxon>
        <taxon>Palleniella</taxon>
    </lineage>
</organism>
<dbReference type="EMBL" id="SRZC01000002">
    <property type="protein sequence ID" value="TGX83983.1"/>
    <property type="molecule type" value="Genomic_DNA"/>
</dbReference>
<name>A0AC61QU10_9BACT</name>
<reference evidence="1" key="1">
    <citation type="submission" date="2019-04" db="EMBL/GenBank/DDBJ databases">
        <title>Microbes associate with the intestines of laboratory mice.</title>
        <authorList>
            <person name="Navarre W."/>
            <person name="Wong E."/>
            <person name="Huang K."/>
            <person name="Tropini C."/>
            <person name="Ng K."/>
            <person name="Yu B."/>
        </authorList>
    </citation>
    <scope>NUCLEOTIDE SEQUENCE</scope>
    <source>
        <strain evidence="1">NM73_A23</strain>
    </source>
</reference>
<protein>
    <submittedName>
        <fullName evidence="1">Uncharacterized protein</fullName>
    </submittedName>
</protein>
<evidence type="ECO:0000313" key="1">
    <source>
        <dbReference type="EMBL" id="TGX83983.1"/>
    </source>
</evidence>
<comment type="caution">
    <text evidence="1">The sequence shown here is derived from an EMBL/GenBank/DDBJ whole genome shotgun (WGS) entry which is preliminary data.</text>
</comment>
<gene>
    <name evidence="1" type="ORF">E5358_02090</name>
</gene>
<proteinExistence type="predicted"/>